<accession>A0A8H7MEW9</accession>
<dbReference type="Gene3D" id="3.40.630.30">
    <property type="match status" value="1"/>
</dbReference>
<gene>
    <name evidence="2" type="ORF">EKO04_008230</name>
</gene>
<evidence type="ECO:0000313" key="3">
    <source>
        <dbReference type="Proteomes" id="UP000651452"/>
    </source>
</evidence>
<dbReference type="GO" id="GO:0016747">
    <property type="term" value="F:acyltransferase activity, transferring groups other than amino-acyl groups"/>
    <property type="evidence" value="ECO:0007669"/>
    <property type="project" value="InterPro"/>
</dbReference>
<dbReference type="Proteomes" id="UP000651452">
    <property type="component" value="Unassembled WGS sequence"/>
</dbReference>
<dbReference type="CDD" id="cd04301">
    <property type="entry name" value="NAT_SF"/>
    <property type="match status" value="1"/>
</dbReference>
<protein>
    <recommendedName>
        <fullName evidence="1">N-acetyltransferase domain-containing protein</fullName>
    </recommendedName>
</protein>
<sequence>MPVDQAKRLAASEIKIEVAEEKDAYQIAKGVYICFPESALDKKEPFHLRPATKEIRIQRLAKRIQPSFTQPGMHWVKAVHIPTSTIIGAAAWADPTLPIHNIFRSSAFKFYGWKEKMGWSDAEIDEIFAHTDDQLWSGGHEKDDETRSQVLSEPHWYLALLITWPEWQGRGVGKRLLEWAIQQADAEEPPTPMYLESSAMSRAVYMHVGFVPQGDVNFVRRGTNVVRGLEAENEHGNKTESKTGKVSVEIVAEEMEAKMAH</sequence>
<proteinExistence type="predicted"/>
<evidence type="ECO:0000313" key="2">
    <source>
        <dbReference type="EMBL" id="KAF9693804.1"/>
    </source>
</evidence>
<dbReference type="PROSITE" id="PS51186">
    <property type="entry name" value="GNAT"/>
    <property type="match status" value="1"/>
</dbReference>
<reference evidence="2" key="2">
    <citation type="submission" date="2020-09" db="EMBL/GenBank/DDBJ databases">
        <title>Reference genome assembly for Australian Ascochyta lentis isolate Al4.</title>
        <authorList>
            <person name="Lee R.C."/>
            <person name="Farfan-Caceres L.M."/>
            <person name="Debler J.W."/>
            <person name="Williams A.H."/>
            <person name="Henares B.M."/>
        </authorList>
    </citation>
    <scope>NUCLEOTIDE SEQUENCE</scope>
    <source>
        <strain evidence="2">Al4</strain>
    </source>
</reference>
<dbReference type="OrthoDB" id="196847at2759"/>
<name>A0A8H7MEW9_9PLEO</name>
<organism evidence="2 3">
    <name type="scientific">Ascochyta lentis</name>
    <dbReference type="NCBI Taxonomy" id="205686"/>
    <lineage>
        <taxon>Eukaryota</taxon>
        <taxon>Fungi</taxon>
        <taxon>Dikarya</taxon>
        <taxon>Ascomycota</taxon>
        <taxon>Pezizomycotina</taxon>
        <taxon>Dothideomycetes</taxon>
        <taxon>Pleosporomycetidae</taxon>
        <taxon>Pleosporales</taxon>
        <taxon>Pleosporineae</taxon>
        <taxon>Didymellaceae</taxon>
        <taxon>Ascochyta</taxon>
    </lineage>
</organism>
<reference evidence="2" key="1">
    <citation type="submission" date="2018-12" db="EMBL/GenBank/DDBJ databases">
        <authorList>
            <person name="Syme R.A."/>
            <person name="Farfan-Caceres L."/>
            <person name="Lichtenzveig J."/>
        </authorList>
    </citation>
    <scope>NUCLEOTIDE SEQUENCE</scope>
    <source>
        <strain evidence="2">Al4</strain>
    </source>
</reference>
<dbReference type="EMBL" id="RZGK01000015">
    <property type="protein sequence ID" value="KAF9693804.1"/>
    <property type="molecule type" value="Genomic_DNA"/>
</dbReference>
<dbReference type="PANTHER" id="PTHR42791:SF2">
    <property type="entry name" value="N-ACETYLTRANSFERASE DOMAIN-CONTAINING PROTEIN"/>
    <property type="match status" value="1"/>
</dbReference>
<dbReference type="AlphaFoldDB" id="A0A8H7MEW9"/>
<dbReference type="PANTHER" id="PTHR42791">
    <property type="entry name" value="GNAT FAMILY ACETYLTRANSFERASE"/>
    <property type="match status" value="1"/>
</dbReference>
<dbReference type="InterPro" id="IPR016181">
    <property type="entry name" value="Acyl_CoA_acyltransferase"/>
</dbReference>
<comment type="caution">
    <text evidence="2">The sequence shown here is derived from an EMBL/GenBank/DDBJ whole genome shotgun (WGS) entry which is preliminary data.</text>
</comment>
<dbReference type="SUPFAM" id="SSF55729">
    <property type="entry name" value="Acyl-CoA N-acyltransferases (Nat)"/>
    <property type="match status" value="1"/>
</dbReference>
<feature type="domain" description="N-acetyltransferase" evidence="1">
    <location>
        <begin position="97"/>
        <end position="232"/>
    </location>
</feature>
<dbReference type="InterPro" id="IPR000182">
    <property type="entry name" value="GNAT_dom"/>
</dbReference>
<evidence type="ECO:0000259" key="1">
    <source>
        <dbReference type="PROSITE" id="PS51186"/>
    </source>
</evidence>
<keyword evidence="3" id="KW-1185">Reference proteome</keyword>
<dbReference type="InterPro" id="IPR052523">
    <property type="entry name" value="Trichothecene_AcTrans"/>
</dbReference>
<dbReference type="Pfam" id="PF13673">
    <property type="entry name" value="Acetyltransf_10"/>
    <property type="match status" value="1"/>
</dbReference>